<evidence type="ECO:0000256" key="2">
    <source>
        <dbReference type="ARBA" id="ARBA00022692"/>
    </source>
</evidence>
<organism evidence="6 7">
    <name type="scientific">Paenibacillus ferrarius</name>
    <dbReference type="NCBI Taxonomy" id="1469647"/>
    <lineage>
        <taxon>Bacteria</taxon>
        <taxon>Bacillati</taxon>
        <taxon>Bacillota</taxon>
        <taxon>Bacilli</taxon>
        <taxon>Bacillales</taxon>
        <taxon>Paenibacillaceae</taxon>
        <taxon>Paenibacillus</taxon>
    </lineage>
</organism>
<dbReference type="PANTHER" id="PTHR36974">
    <property type="entry name" value="MEMBRANE PROTEIN-RELATED"/>
    <property type="match status" value="1"/>
</dbReference>
<evidence type="ECO:0000256" key="1">
    <source>
        <dbReference type="ARBA" id="ARBA00004141"/>
    </source>
</evidence>
<evidence type="ECO:0008006" key="8">
    <source>
        <dbReference type="Google" id="ProtNLM"/>
    </source>
</evidence>
<name>A0A1V4HMX7_9BACL</name>
<dbReference type="Pfam" id="PF13564">
    <property type="entry name" value="DoxX_2"/>
    <property type="match status" value="1"/>
</dbReference>
<dbReference type="AlphaFoldDB" id="A0A1V4HMX7"/>
<evidence type="ECO:0000256" key="4">
    <source>
        <dbReference type="ARBA" id="ARBA00023136"/>
    </source>
</evidence>
<evidence type="ECO:0000313" key="6">
    <source>
        <dbReference type="EMBL" id="OPH59040.1"/>
    </source>
</evidence>
<feature type="transmembrane region" description="Helical" evidence="5">
    <location>
        <begin position="5"/>
        <end position="25"/>
    </location>
</feature>
<comment type="subcellular location">
    <subcellularLocation>
        <location evidence="1">Membrane</location>
        <topology evidence="1">Multi-pass membrane protein</topology>
    </subcellularLocation>
</comment>
<feature type="transmembrane region" description="Helical" evidence="5">
    <location>
        <begin position="92"/>
        <end position="111"/>
    </location>
</feature>
<feature type="transmembrane region" description="Helical" evidence="5">
    <location>
        <begin position="126"/>
        <end position="143"/>
    </location>
</feature>
<dbReference type="GO" id="GO:0016020">
    <property type="term" value="C:membrane"/>
    <property type="evidence" value="ECO:0007669"/>
    <property type="project" value="UniProtKB-SubCell"/>
</dbReference>
<comment type="caution">
    <text evidence="6">The sequence shown here is derived from an EMBL/GenBank/DDBJ whole genome shotgun (WGS) entry which is preliminary data.</text>
</comment>
<dbReference type="InterPro" id="IPR032808">
    <property type="entry name" value="DoxX"/>
</dbReference>
<accession>A0A1V4HMX7</accession>
<dbReference type="OrthoDB" id="129693at2"/>
<sequence>MIPFYALIVSFLLFKVLGLLGLSYWEGWHTALQGAVAAMFLLTASAHWGKSRQDLIRMVPSSFPRPDWLVTATGWLEIAGAVGILLPATSRVASICLALMLIAMFPANLRAAREGLTIRGRATPKLLVRTLLQLVFLTAVILAG</sequence>
<dbReference type="PANTHER" id="PTHR36974:SF1">
    <property type="entry name" value="DOXX FAMILY MEMBRANE PROTEIN"/>
    <property type="match status" value="1"/>
</dbReference>
<keyword evidence="2 5" id="KW-0812">Transmembrane</keyword>
<dbReference type="Proteomes" id="UP000190626">
    <property type="component" value="Unassembled WGS sequence"/>
</dbReference>
<dbReference type="STRING" id="1469647.BC351_22190"/>
<evidence type="ECO:0000256" key="3">
    <source>
        <dbReference type="ARBA" id="ARBA00022989"/>
    </source>
</evidence>
<gene>
    <name evidence="6" type="ORF">BC351_22190</name>
</gene>
<protein>
    <recommendedName>
        <fullName evidence="8">DoxX family protein</fullName>
    </recommendedName>
</protein>
<keyword evidence="7" id="KW-1185">Reference proteome</keyword>
<reference evidence="7" key="1">
    <citation type="submission" date="2016-07" db="EMBL/GenBank/DDBJ databases">
        <authorList>
            <person name="Florea S."/>
            <person name="Webb J.S."/>
            <person name="Jaromczyk J."/>
            <person name="Schardl C.L."/>
        </authorList>
    </citation>
    <scope>NUCLEOTIDE SEQUENCE [LARGE SCALE GENOMIC DNA]</scope>
    <source>
        <strain evidence="7">CY1</strain>
    </source>
</reference>
<dbReference type="EMBL" id="MBTG01000008">
    <property type="protein sequence ID" value="OPH59040.1"/>
    <property type="molecule type" value="Genomic_DNA"/>
</dbReference>
<keyword evidence="3 5" id="KW-1133">Transmembrane helix</keyword>
<dbReference type="RefSeq" id="WP_079411513.1">
    <property type="nucleotide sequence ID" value="NZ_MBTG01000008.1"/>
</dbReference>
<keyword evidence="4 5" id="KW-0472">Membrane</keyword>
<evidence type="ECO:0000256" key="5">
    <source>
        <dbReference type="SAM" id="Phobius"/>
    </source>
</evidence>
<proteinExistence type="predicted"/>
<evidence type="ECO:0000313" key="7">
    <source>
        <dbReference type="Proteomes" id="UP000190626"/>
    </source>
</evidence>